<dbReference type="Pfam" id="PF00528">
    <property type="entry name" value="BPD_transp_1"/>
    <property type="match status" value="1"/>
</dbReference>
<dbReference type="PROSITE" id="PS50928">
    <property type="entry name" value="ABC_TM1"/>
    <property type="match status" value="1"/>
</dbReference>
<feature type="domain" description="ABC transmembrane type-1" evidence="8">
    <location>
        <begin position="98"/>
        <end position="306"/>
    </location>
</feature>
<evidence type="ECO:0000256" key="7">
    <source>
        <dbReference type="RuleBase" id="RU363032"/>
    </source>
</evidence>
<protein>
    <submittedName>
        <fullName evidence="9">ABC transporter permease</fullName>
    </submittedName>
</protein>
<accession>A0ABV5YCC5</accession>
<feature type="transmembrane region" description="Helical" evidence="7">
    <location>
        <begin position="241"/>
        <end position="267"/>
    </location>
</feature>
<dbReference type="InterPro" id="IPR035906">
    <property type="entry name" value="MetI-like_sf"/>
</dbReference>
<evidence type="ECO:0000256" key="6">
    <source>
        <dbReference type="ARBA" id="ARBA00023136"/>
    </source>
</evidence>
<keyword evidence="3" id="KW-1003">Cell membrane</keyword>
<feature type="transmembrane region" description="Helical" evidence="7">
    <location>
        <begin position="287"/>
        <end position="313"/>
    </location>
</feature>
<evidence type="ECO:0000256" key="5">
    <source>
        <dbReference type="ARBA" id="ARBA00022989"/>
    </source>
</evidence>
<dbReference type="Gene3D" id="1.10.3720.10">
    <property type="entry name" value="MetI-like"/>
    <property type="match status" value="1"/>
</dbReference>
<feature type="transmembrane region" description="Helical" evidence="7">
    <location>
        <begin position="100"/>
        <end position="124"/>
    </location>
</feature>
<comment type="caution">
    <text evidence="9">The sequence shown here is derived from an EMBL/GenBank/DDBJ whole genome shotgun (WGS) entry which is preliminary data.</text>
</comment>
<organism evidence="9 10">
    <name type="scientific">Actinoallomurus acaciae</name>
    <dbReference type="NCBI Taxonomy" id="502577"/>
    <lineage>
        <taxon>Bacteria</taxon>
        <taxon>Bacillati</taxon>
        <taxon>Actinomycetota</taxon>
        <taxon>Actinomycetes</taxon>
        <taxon>Streptosporangiales</taxon>
        <taxon>Thermomonosporaceae</taxon>
        <taxon>Actinoallomurus</taxon>
    </lineage>
</organism>
<dbReference type="CDD" id="cd06261">
    <property type="entry name" value="TM_PBP2"/>
    <property type="match status" value="1"/>
</dbReference>
<comment type="subcellular location">
    <subcellularLocation>
        <location evidence="1 7">Cell membrane</location>
        <topology evidence="1 7">Multi-pass membrane protein</topology>
    </subcellularLocation>
</comment>
<feature type="transmembrane region" description="Helical" evidence="7">
    <location>
        <begin position="136"/>
        <end position="157"/>
    </location>
</feature>
<dbReference type="PANTHER" id="PTHR43163:SF6">
    <property type="entry name" value="DIPEPTIDE TRANSPORT SYSTEM PERMEASE PROTEIN DPPB-RELATED"/>
    <property type="match status" value="1"/>
</dbReference>
<evidence type="ECO:0000256" key="4">
    <source>
        <dbReference type="ARBA" id="ARBA00022692"/>
    </source>
</evidence>
<name>A0ABV5YCC5_9ACTN</name>
<keyword evidence="2 7" id="KW-0813">Transport</keyword>
<proteinExistence type="inferred from homology"/>
<gene>
    <name evidence="9" type="ORF">ACFFNX_10860</name>
</gene>
<evidence type="ECO:0000313" key="10">
    <source>
        <dbReference type="Proteomes" id="UP001589627"/>
    </source>
</evidence>
<feature type="transmembrane region" description="Helical" evidence="7">
    <location>
        <begin position="177"/>
        <end position="197"/>
    </location>
</feature>
<comment type="similarity">
    <text evidence="7">Belongs to the binding-protein-dependent transport system permease family.</text>
</comment>
<feature type="transmembrane region" description="Helical" evidence="7">
    <location>
        <begin position="12"/>
        <end position="33"/>
    </location>
</feature>
<dbReference type="EMBL" id="JBHLZP010000056">
    <property type="protein sequence ID" value="MFB9832685.1"/>
    <property type="molecule type" value="Genomic_DNA"/>
</dbReference>
<evidence type="ECO:0000313" key="9">
    <source>
        <dbReference type="EMBL" id="MFB9832685.1"/>
    </source>
</evidence>
<dbReference type="InterPro" id="IPR000515">
    <property type="entry name" value="MetI-like"/>
</dbReference>
<keyword evidence="10" id="KW-1185">Reference proteome</keyword>
<evidence type="ECO:0000256" key="3">
    <source>
        <dbReference type="ARBA" id="ARBA00022475"/>
    </source>
</evidence>
<evidence type="ECO:0000256" key="2">
    <source>
        <dbReference type="ARBA" id="ARBA00022448"/>
    </source>
</evidence>
<dbReference type="SUPFAM" id="SSF161098">
    <property type="entry name" value="MetI-like"/>
    <property type="match status" value="1"/>
</dbReference>
<keyword evidence="4 7" id="KW-0812">Transmembrane</keyword>
<keyword evidence="5 7" id="KW-1133">Transmembrane helix</keyword>
<dbReference type="RefSeq" id="WP_378198842.1">
    <property type="nucleotide sequence ID" value="NZ_JBHLZP010000056.1"/>
</dbReference>
<keyword evidence="6 7" id="KW-0472">Membrane</keyword>
<evidence type="ECO:0000256" key="1">
    <source>
        <dbReference type="ARBA" id="ARBA00004651"/>
    </source>
</evidence>
<dbReference type="Proteomes" id="UP001589627">
    <property type="component" value="Unassembled WGS sequence"/>
</dbReference>
<dbReference type="InterPro" id="IPR045621">
    <property type="entry name" value="BPD_transp_1_N"/>
</dbReference>
<dbReference type="Pfam" id="PF19300">
    <property type="entry name" value="BPD_transp_1_N"/>
    <property type="match status" value="1"/>
</dbReference>
<dbReference type="PANTHER" id="PTHR43163">
    <property type="entry name" value="DIPEPTIDE TRANSPORT SYSTEM PERMEASE PROTEIN DPPB-RELATED"/>
    <property type="match status" value="1"/>
</dbReference>
<evidence type="ECO:0000259" key="8">
    <source>
        <dbReference type="PROSITE" id="PS50928"/>
    </source>
</evidence>
<reference evidence="9 10" key="1">
    <citation type="submission" date="2024-09" db="EMBL/GenBank/DDBJ databases">
        <authorList>
            <person name="Sun Q."/>
            <person name="Mori K."/>
        </authorList>
    </citation>
    <scope>NUCLEOTIDE SEQUENCE [LARGE SCALE GENOMIC DNA]</scope>
    <source>
        <strain evidence="9 10">TBRC 0563</strain>
    </source>
</reference>
<sequence length="320" mass="34968">MPPLARFALRRLLRGVVTIWFAVTVTFLMLRLLPGDPALAVATPNMTRETRQALLHQYGLDQSLAVQYGKYLWQLLHGNLGMSFSQSVPVTTALMERLPWTLLLTVSALVVTIVIGVPLGVVAASRRGFWDRAVQLSGVIGQSLFVPSIGIFLLYLLGLKLRWFPIGGAYTENTYGIAWYGSVLRHLVLPCLSLVFVQLGSYVLTLRSTLIDALGEDYCMLARANGLGERKVVWKHALRNALLPTTTLVGLQLGFVVGGAVLTETIYAYPGIGRGIYEAVTQLDFPVLQGAFVLLSATVIVANLLTDLAYGLLDPRVRTA</sequence>